<evidence type="ECO:0000313" key="1">
    <source>
        <dbReference type="EMBL" id="VDL99291.1"/>
    </source>
</evidence>
<accession>A0A183T8V8</accession>
<protein>
    <submittedName>
        <fullName evidence="3">NPL domain-containing protein</fullName>
    </submittedName>
</protein>
<proteinExistence type="predicted"/>
<dbReference type="OrthoDB" id="6282232at2759"/>
<dbReference type="AlphaFoldDB" id="A0A183T8V8"/>
<evidence type="ECO:0000313" key="2">
    <source>
        <dbReference type="Proteomes" id="UP000275846"/>
    </source>
</evidence>
<sequence>MHLVPVYEIFLLLDPEEFDYLLPNKVTVGFHISVDSDNGQEVASLVETEISTRFLDILQPSSESEEIFIGAQYQTYLQIGFSDTVGFYFSDDFS</sequence>
<name>A0A183T8V8_SCHSO</name>
<reference evidence="1 2" key="2">
    <citation type="submission" date="2018-11" db="EMBL/GenBank/DDBJ databases">
        <authorList>
            <consortium name="Pathogen Informatics"/>
        </authorList>
    </citation>
    <scope>NUCLEOTIDE SEQUENCE [LARGE SCALE GENOMIC DNA]</scope>
    <source>
        <strain evidence="1 2">NST_G2</strain>
    </source>
</reference>
<evidence type="ECO:0000313" key="3">
    <source>
        <dbReference type="WBParaSite" id="SSLN_0001340401-mRNA-1"/>
    </source>
</evidence>
<keyword evidence="2" id="KW-1185">Reference proteome</keyword>
<organism evidence="3">
    <name type="scientific">Schistocephalus solidus</name>
    <name type="common">Tapeworm</name>
    <dbReference type="NCBI Taxonomy" id="70667"/>
    <lineage>
        <taxon>Eukaryota</taxon>
        <taxon>Metazoa</taxon>
        <taxon>Spiralia</taxon>
        <taxon>Lophotrochozoa</taxon>
        <taxon>Platyhelminthes</taxon>
        <taxon>Cestoda</taxon>
        <taxon>Eucestoda</taxon>
        <taxon>Diphyllobothriidea</taxon>
        <taxon>Diphyllobothriidae</taxon>
        <taxon>Schistocephalus</taxon>
    </lineage>
</organism>
<dbReference type="EMBL" id="UYSU01037632">
    <property type="protein sequence ID" value="VDL99291.1"/>
    <property type="molecule type" value="Genomic_DNA"/>
</dbReference>
<gene>
    <name evidence="1" type="ORF">SSLN_LOCUS12906</name>
</gene>
<reference evidence="3" key="1">
    <citation type="submission" date="2016-06" db="UniProtKB">
        <authorList>
            <consortium name="WormBaseParasite"/>
        </authorList>
    </citation>
    <scope>IDENTIFICATION</scope>
</reference>
<dbReference type="Proteomes" id="UP000275846">
    <property type="component" value="Unassembled WGS sequence"/>
</dbReference>
<dbReference type="WBParaSite" id="SSLN_0001340401-mRNA-1">
    <property type="protein sequence ID" value="SSLN_0001340401-mRNA-1"/>
    <property type="gene ID" value="SSLN_0001340401"/>
</dbReference>